<organism evidence="1 2">
    <name type="scientific">Leptospira weilii str. 2006001853</name>
    <dbReference type="NCBI Taxonomy" id="1001589"/>
    <lineage>
        <taxon>Bacteria</taxon>
        <taxon>Pseudomonadati</taxon>
        <taxon>Spirochaetota</taxon>
        <taxon>Spirochaetia</taxon>
        <taxon>Leptospirales</taxon>
        <taxon>Leptospiraceae</taxon>
        <taxon>Leptospira</taxon>
    </lineage>
</organism>
<dbReference type="EMBL" id="AFLV02000052">
    <property type="protein sequence ID" value="EKR64079.1"/>
    <property type="molecule type" value="Genomic_DNA"/>
</dbReference>
<comment type="caution">
    <text evidence="1">The sequence shown here is derived from an EMBL/GenBank/DDBJ whole genome shotgun (WGS) entry which is preliminary data.</text>
</comment>
<gene>
    <name evidence="1" type="ORF">LEP1GSC036_0585</name>
</gene>
<protein>
    <recommendedName>
        <fullName evidence="3">Transposase</fullName>
    </recommendedName>
</protein>
<accession>A0A828Z273</accession>
<evidence type="ECO:0000313" key="1">
    <source>
        <dbReference type="EMBL" id="EKR64079.1"/>
    </source>
</evidence>
<evidence type="ECO:0008006" key="3">
    <source>
        <dbReference type="Google" id="ProtNLM"/>
    </source>
</evidence>
<proteinExistence type="predicted"/>
<reference evidence="1 2" key="1">
    <citation type="submission" date="2012-10" db="EMBL/GenBank/DDBJ databases">
        <authorList>
            <person name="Harkins D.M."/>
            <person name="Durkin A.S."/>
            <person name="Brinkac L.M."/>
            <person name="Haft D.H."/>
            <person name="Selengut J.D."/>
            <person name="Sanka R."/>
            <person name="DePew J."/>
            <person name="Purushe J."/>
            <person name="Whelen A.C."/>
            <person name="Vinetz J.M."/>
            <person name="Sutton G.G."/>
            <person name="Nierman W.C."/>
            <person name="Fouts D.E."/>
        </authorList>
    </citation>
    <scope>NUCLEOTIDE SEQUENCE [LARGE SCALE GENOMIC DNA]</scope>
    <source>
        <strain evidence="1 2">2006001853</strain>
    </source>
</reference>
<dbReference type="Proteomes" id="UP000001338">
    <property type="component" value="Unassembled WGS sequence"/>
</dbReference>
<dbReference type="NCBIfam" id="NF047593">
    <property type="entry name" value="IS66_ISAeme5_TnpA"/>
    <property type="match status" value="1"/>
</dbReference>
<dbReference type="AlphaFoldDB" id="A0A828Z273"/>
<name>A0A828Z273_9LEPT</name>
<evidence type="ECO:0000313" key="2">
    <source>
        <dbReference type="Proteomes" id="UP000001338"/>
    </source>
</evidence>
<sequence>MKSVKLLLMKKTNIDWQKEFESFSESCLSQRQYCRDKCIPYSTFRYHWERRFKKQDKDGSSRSSYILSLGQISNFGFKFRDGIKNSSFYQG</sequence>